<dbReference type="SUPFAM" id="SSF51735">
    <property type="entry name" value="NAD(P)-binding Rossmann-fold domains"/>
    <property type="match status" value="1"/>
</dbReference>
<protein>
    <submittedName>
        <fullName evidence="4">Acetyl-CoA synthetase-like protein</fullName>
    </submittedName>
</protein>
<accession>A0A3N4KQA1</accession>
<evidence type="ECO:0000259" key="3">
    <source>
        <dbReference type="PROSITE" id="PS50075"/>
    </source>
</evidence>
<keyword evidence="1" id="KW-0596">Phosphopantetheine</keyword>
<gene>
    <name evidence="4" type="ORF">P167DRAFT_489214</name>
</gene>
<name>A0A3N4KQA1_9PEZI</name>
<dbReference type="Pfam" id="PF00550">
    <property type="entry name" value="PP-binding"/>
    <property type="match status" value="1"/>
</dbReference>
<evidence type="ECO:0000313" key="4">
    <source>
        <dbReference type="EMBL" id="RPB11502.1"/>
    </source>
</evidence>
<dbReference type="SMART" id="SM00823">
    <property type="entry name" value="PKS_PP"/>
    <property type="match status" value="1"/>
</dbReference>
<proteinExistence type="predicted"/>
<dbReference type="GO" id="GO:0031177">
    <property type="term" value="F:phosphopantetheine binding"/>
    <property type="evidence" value="ECO:0007669"/>
    <property type="project" value="InterPro"/>
</dbReference>
<dbReference type="InParanoid" id="A0A3N4KQA1"/>
<evidence type="ECO:0000256" key="1">
    <source>
        <dbReference type="ARBA" id="ARBA00022450"/>
    </source>
</evidence>
<dbReference type="PANTHER" id="PTHR43439:SF2">
    <property type="entry name" value="ENZYME, PUTATIVE (JCVI)-RELATED"/>
    <property type="match status" value="1"/>
</dbReference>
<dbReference type="Proteomes" id="UP000277580">
    <property type="component" value="Unassembled WGS sequence"/>
</dbReference>
<dbReference type="Pfam" id="PF00501">
    <property type="entry name" value="AMP-binding"/>
    <property type="match status" value="1"/>
</dbReference>
<sequence>MVLDGVVPVVSEDDIVKGPPRVAILSQSSIELLINFLALIRIGYTVVLIAPQCTERAVSHLLKITESTHVLHSPSLTELVALSKPQSCKNHTLLDIPVSQTAKRYITPAGIAGSTTAYIHHTSGTSTGLPKPIPQTHAAATLYLPCLPPASPTAAFTTTPLYHGGTADLMRSLMSSSLLWLYPPSVPLISRNIIKVLQIAERDKLPIKLFTAVPYVIEICAGREEVMKRMVEMDMVGVGGAPLAVEVGTKLVRRGVKLISRFGSSECGFLMSSYRDFATDQNWDYLRVLPGCTTLRFEPQKSRGKVELVVLPGWPQIAKPNRPDGSYATGDLFLPHPTIENAYKYDGRSDLMIVLSNGKKFDPTHIEEAFKEYSLVNEAMVFGNNRPFPGLLLFMNVHRVLFGGIKEYVQEVNQKTHIRIMEEMVVVLCADEHPPKNSKGTVMRGAVDEMYSEEIQKAYEMFECHGSGERMKITDLQGVTDTVRAIVRDITGKEVGDDVDLFNSGVDSVMTAQIRNRLTKGLDIQQPLPLNVVFEQRTIEGVVRFITTCGEANGVSSDRQEELMLQLVQKYTDSIGIRNTDLGRPTDTKNDHVIIITGVTGALGAHIFNQLNNSRGGIAKIVCLCRASDDSHALSRVEKSLKARKLPGLGGVGPKVMAIAAELGCEYLGLDKRIYDQLKEEVTRVIHAAWAVNFVASLESFEKDHIAGAHNLINLALESTNCAKFYFCSSTAAVLGDFKHSGTIQEAFTNDPHTAAPLGYSRSKWVTEKICQKLSSRAAVLRIGQLCGDTVHGVWNETEAWPLMFASANIVRCLPELQEKLSWLPVDLAARIVLDIALSDHSNQVSGDPVFNVVNTDTSTSWSNVLDWIQELDDAKFNRVSPSAWIRKLANAKCGTANPSQKLLGLWESKVNILLSLGF</sequence>
<dbReference type="Gene3D" id="3.40.50.12780">
    <property type="entry name" value="N-terminal domain of ligase-like"/>
    <property type="match status" value="1"/>
</dbReference>
<dbReference type="SUPFAM" id="SSF47336">
    <property type="entry name" value="ACP-like"/>
    <property type="match status" value="1"/>
</dbReference>
<dbReference type="PROSITE" id="PS50075">
    <property type="entry name" value="CARRIER"/>
    <property type="match status" value="1"/>
</dbReference>
<feature type="domain" description="Carrier" evidence="3">
    <location>
        <begin position="474"/>
        <end position="550"/>
    </location>
</feature>
<reference evidence="4 5" key="1">
    <citation type="journal article" date="2018" name="Nat. Ecol. Evol.">
        <title>Pezizomycetes genomes reveal the molecular basis of ectomycorrhizal truffle lifestyle.</title>
        <authorList>
            <person name="Murat C."/>
            <person name="Payen T."/>
            <person name="Noel B."/>
            <person name="Kuo A."/>
            <person name="Morin E."/>
            <person name="Chen J."/>
            <person name="Kohler A."/>
            <person name="Krizsan K."/>
            <person name="Balestrini R."/>
            <person name="Da Silva C."/>
            <person name="Montanini B."/>
            <person name="Hainaut M."/>
            <person name="Levati E."/>
            <person name="Barry K.W."/>
            <person name="Belfiori B."/>
            <person name="Cichocki N."/>
            <person name="Clum A."/>
            <person name="Dockter R.B."/>
            <person name="Fauchery L."/>
            <person name="Guy J."/>
            <person name="Iotti M."/>
            <person name="Le Tacon F."/>
            <person name="Lindquist E.A."/>
            <person name="Lipzen A."/>
            <person name="Malagnac F."/>
            <person name="Mello A."/>
            <person name="Molinier V."/>
            <person name="Miyauchi S."/>
            <person name="Poulain J."/>
            <person name="Riccioni C."/>
            <person name="Rubini A."/>
            <person name="Sitrit Y."/>
            <person name="Splivallo R."/>
            <person name="Traeger S."/>
            <person name="Wang M."/>
            <person name="Zifcakova L."/>
            <person name="Wipf D."/>
            <person name="Zambonelli A."/>
            <person name="Paolocci F."/>
            <person name="Nowrousian M."/>
            <person name="Ottonello S."/>
            <person name="Baldrian P."/>
            <person name="Spatafora J.W."/>
            <person name="Henrissat B."/>
            <person name="Nagy L.G."/>
            <person name="Aury J.M."/>
            <person name="Wincker P."/>
            <person name="Grigoriev I.V."/>
            <person name="Bonfante P."/>
            <person name="Martin F.M."/>
        </authorList>
    </citation>
    <scope>NUCLEOTIDE SEQUENCE [LARGE SCALE GENOMIC DNA]</scope>
    <source>
        <strain evidence="4 5">CCBAS932</strain>
    </source>
</reference>
<dbReference type="InterPro" id="IPR013120">
    <property type="entry name" value="FAR_NAD-bd"/>
</dbReference>
<dbReference type="InterPro" id="IPR020806">
    <property type="entry name" value="PKS_PP-bd"/>
</dbReference>
<dbReference type="InterPro" id="IPR042099">
    <property type="entry name" value="ANL_N_sf"/>
</dbReference>
<dbReference type="InterPro" id="IPR036736">
    <property type="entry name" value="ACP-like_sf"/>
</dbReference>
<dbReference type="SUPFAM" id="SSF56801">
    <property type="entry name" value="Acetyl-CoA synthetase-like"/>
    <property type="match status" value="1"/>
</dbReference>
<dbReference type="Gene3D" id="3.40.50.720">
    <property type="entry name" value="NAD(P)-binding Rossmann-like Domain"/>
    <property type="match status" value="1"/>
</dbReference>
<dbReference type="InterPro" id="IPR051414">
    <property type="entry name" value="Adenylate-forming_Reductase"/>
</dbReference>
<dbReference type="InterPro" id="IPR000873">
    <property type="entry name" value="AMP-dep_synth/lig_dom"/>
</dbReference>
<dbReference type="EMBL" id="ML119135">
    <property type="protein sequence ID" value="RPB11502.1"/>
    <property type="molecule type" value="Genomic_DNA"/>
</dbReference>
<evidence type="ECO:0000256" key="2">
    <source>
        <dbReference type="ARBA" id="ARBA00022553"/>
    </source>
</evidence>
<evidence type="ECO:0000313" key="5">
    <source>
        <dbReference type="Proteomes" id="UP000277580"/>
    </source>
</evidence>
<organism evidence="4 5">
    <name type="scientific">Morchella conica CCBAS932</name>
    <dbReference type="NCBI Taxonomy" id="1392247"/>
    <lineage>
        <taxon>Eukaryota</taxon>
        <taxon>Fungi</taxon>
        <taxon>Dikarya</taxon>
        <taxon>Ascomycota</taxon>
        <taxon>Pezizomycotina</taxon>
        <taxon>Pezizomycetes</taxon>
        <taxon>Pezizales</taxon>
        <taxon>Morchellaceae</taxon>
        <taxon>Morchella</taxon>
    </lineage>
</organism>
<keyword evidence="2" id="KW-0597">Phosphoprotein</keyword>
<keyword evidence="5" id="KW-1185">Reference proteome</keyword>
<dbReference type="PANTHER" id="PTHR43439">
    <property type="entry name" value="PHENYLACETATE-COENZYME A LIGASE"/>
    <property type="match status" value="1"/>
</dbReference>
<dbReference type="Pfam" id="PF07993">
    <property type="entry name" value="NAD_binding_4"/>
    <property type="match status" value="1"/>
</dbReference>
<dbReference type="AlphaFoldDB" id="A0A3N4KQA1"/>
<dbReference type="STRING" id="1392247.A0A3N4KQA1"/>
<dbReference type="InterPro" id="IPR009081">
    <property type="entry name" value="PP-bd_ACP"/>
</dbReference>
<dbReference type="InterPro" id="IPR036291">
    <property type="entry name" value="NAD(P)-bd_dom_sf"/>
</dbReference>
<dbReference type="Gene3D" id="1.10.1200.10">
    <property type="entry name" value="ACP-like"/>
    <property type="match status" value="1"/>
</dbReference>
<dbReference type="Pfam" id="PF23562">
    <property type="entry name" value="AMP-binding_C_3"/>
    <property type="match status" value="1"/>
</dbReference>
<dbReference type="OrthoDB" id="429813at2759"/>